<evidence type="ECO:0000313" key="7">
    <source>
        <dbReference type="EMBL" id="WXB05977.1"/>
    </source>
</evidence>
<dbReference type="EMBL" id="CP089983">
    <property type="protein sequence ID" value="WXB05977.1"/>
    <property type="molecule type" value="Genomic_DNA"/>
</dbReference>
<dbReference type="CDD" id="cd13962">
    <property type="entry name" value="PT_UbiA_UBIAD1"/>
    <property type="match status" value="1"/>
</dbReference>
<accession>A0ABZ2L4W0</accession>
<evidence type="ECO:0000256" key="1">
    <source>
        <dbReference type="ARBA" id="ARBA00004141"/>
    </source>
</evidence>
<feature type="transmembrane region" description="Helical" evidence="6">
    <location>
        <begin position="112"/>
        <end position="129"/>
    </location>
</feature>
<comment type="subcellular location">
    <subcellularLocation>
        <location evidence="1">Membrane</location>
        <topology evidence="1">Multi-pass membrane protein</topology>
    </subcellularLocation>
</comment>
<dbReference type="RefSeq" id="WP_394835627.1">
    <property type="nucleotide sequence ID" value="NZ_CP089929.1"/>
</dbReference>
<keyword evidence="2" id="KW-0808">Transferase</keyword>
<organism evidence="7 8">
    <name type="scientific">Pendulispora rubella</name>
    <dbReference type="NCBI Taxonomy" id="2741070"/>
    <lineage>
        <taxon>Bacteria</taxon>
        <taxon>Pseudomonadati</taxon>
        <taxon>Myxococcota</taxon>
        <taxon>Myxococcia</taxon>
        <taxon>Myxococcales</taxon>
        <taxon>Sorangiineae</taxon>
        <taxon>Pendulisporaceae</taxon>
        <taxon>Pendulispora</taxon>
    </lineage>
</organism>
<dbReference type="PANTHER" id="PTHR13929:SF0">
    <property type="entry name" value="UBIA PRENYLTRANSFERASE DOMAIN-CONTAINING PROTEIN 1"/>
    <property type="match status" value="1"/>
</dbReference>
<dbReference type="PANTHER" id="PTHR13929">
    <property type="entry name" value="1,4-DIHYDROXY-2-NAPHTHOATE OCTAPRENYLTRANSFERASE"/>
    <property type="match status" value="1"/>
</dbReference>
<evidence type="ECO:0000256" key="2">
    <source>
        <dbReference type="ARBA" id="ARBA00022679"/>
    </source>
</evidence>
<dbReference type="InterPro" id="IPR026046">
    <property type="entry name" value="UBIAD1"/>
</dbReference>
<keyword evidence="5 6" id="KW-0472">Membrane</keyword>
<feature type="transmembrane region" description="Helical" evidence="6">
    <location>
        <begin position="28"/>
        <end position="49"/>
    </location>
</feature>
<keyword evidence="3 6" id="KW-0812">Transmembrane</keyword>
<name>A0ABZ2L4W0_9BACT</name>
<evidence type="ECO:0000256" key="6">
    <source>
        <dbReference type="SAM" id="Phobius"/>
    </source>
</evidence>
<dbReference type="Proteomes" id="UP001374803">
    <property type="component" value="Chromosome"/>
</dbReference>
<evidence type="ECO:0000313" key="8">
    <source>
        <dbReference type="Proteomes" id="UP001374803"/>
    </source>
</evidence>
<feature type="transmembrane region" description="Helical" evidence="6">
    <location>
        <begin position="141"/>
        <end position="159"/>
    </location>
</feature>
<feature type="transmembrane region" description="Helical" evidence="6">
    <location>
        <begin position="165"/>
        <end position="187"/>
    </location>
</feature>
<sequence>MKLNVPELSLYPLTTFGLASAHIAQPRYWVVMLSFLLFSLCCGTLTIVLDDVMGFIDGVDQLAVLGEKRNIAKPLLTGELTLSEAKGAAVAICVVALSLIVFWVWIARLSPGTIAALLCAMAVVTQYSFGLKLSYHGLGEVVIIIGAAMATALPYLILTGELTPVVLWTAAMNGIPYAAQIVISNVIDAKSDAASGRRTLTVLVGERRAPFISVVLLSVFWLLFVVGMARGILPRVALLYLVLLPNHVRFLARAFAGESASARLLSFRTIRLQLGVIAVTHLLANHVGALG</sequence>
<gene>
    <name evidence="7" type="ORF">LVJ94_01695</name>
</gene>
<keyword evidence="8" id="KW-1185">Reference proteome</keyword>
<feature type="transmembrane region" description="Helical" evidence="6">
    <location>
        <begin position="208"/>
        <end position="226"/>
    </location>
</feature>
<dbReference type="InterPro" id="IPR000537">
    <property type="entry name" value="UbiA_prenyltransferase"/>
</dbReference>
<reference evidence="7" key="1">
    <citation type="submission" date="2021-12" db="EMBL/GenBank/DDBJ databases">
        <title>Discovery of the Pendulisporaceae a myxobacterial family with distinct sporulation behavior and unique specialized metabolism.</title>
        <authorList>
            <person name="Garcia R."/>
            <person name="Popoff A."/>
            <person name="Bader C.D."/>
            <person name="Loehr J."/>
            <person name="Walesch S."/>
            <person name="Walt C."/>
            <person name="Boldt J."/>
            <person name="Bunk B."/>
            <person name="Haeckl F.J.F.P.J."/>
            <person name="Gunesch A.P."/>
            <person name="Birkelbach J."/>
            <person name="Nuebel U."/>
            <person name="Pietschmann T."/>
            <person name="Bach T."/>
            <person name="Mueller R."/>
        </authorList>
    </citation>
    <scope>NUCLEOTIDE SEQUENCE</scope>
    <source>
        <strain evidence="7">MSr11367</strain>
    </source>
</reference>
<proteinExistence type="predicted"/>
<keyword evidence="4 6" id="KW-1133">Transmembrane helix</keyword>
<feature type="transmembrane region" description="Helical" evidence="6">
    <location>
        <begin position="88"/>
        <end position="106"/>
    </location>
</feature>
<dbReference type="Pfam" id="PF01040">
    <property type="entry name" value="UbiA"/>
    <property type="match status" value="1"/>
</dbReference>
<evidence type="ECO:0000256" key="5">
    <source>
        <dbReference type="ARBA" id="ARBA00023136"/>
    </source>
</evidence>
<evidence type="ECO:0000256" key="4">
    <source>
        <dbReference type="ARBA" id="ARBA00022989"/>
    </source>
</evidence>
<evidence type="ECO:0000256" key="3">
    <source>
        <dbReference type="ARBA" id="ARBA00022692"/>
    </source>
</evidence>
<protein>
    <submittedName>
        <fullName evidence="7">Prenyltransferase</fullName>
    </submittedName>
</protein>